<reference evidence="1" key="1">
    <citation type="submission" date="2023-04" db="EMBL/GenBank/DDBJ databases">
        <title>Chromosome-level genome of Chaenocephalus aceratus.</title>
        <authorList>
            <person name="Park H."/>
        </authorList>
    </citation>
    <scope>NUCLEOTIDE SEQUENCE</scope>
    <source>
        <strain evidence="1">DE</strain>
        <tissue evidence="1">Muscle</tissue>
    </source>
</reference>
<sequence>ETLSAHAYVRLTHFFTHKGLPQLFPLSEHCELNGVGVDLRNSPVMSLPNCTPLNDVGYARTCVGFCMSRLGGGSQGSVEVGVFLNNPSKSSGARGTGRFP</sequence>
<comment type="caution">
    <text evidence="1">The sequence shown here is derived from an EMBL/GenBank/DDBJ whole genome shotgun (WGS) entry which is preliminary data.</text>
</comment>
<evidence type="ECO:0000313" key="1">
    <source>
        <dbReference type="EMBL" id="KAK1882324.1"/>
    </source>
</evidence>
<accession>A0AAD9BGD5</accession>
<organism evidence="1 2">
    <name type="scientific">Dissostichus eleginoides</name>
    <name type="common">Patagonian toothfish</name>
    <name type="synonym">Dissostichus amissus</name>
    <dbReference type="NCBI Taxonomy" id="100907"/>
    <lineage>
        <taxon>Eukaryota</taxon>
        <taxon>Metazoa</taxon>
        <taxon>Chordata</taxon>
        <taxon>Craniata</taxon>
        <taxon>Vertebrata</taxon>
        <taxon>Euteleostomi</taxon>
        <taxon>Actinopterygii</taxon>
        <taxon>Neopterygii</taxon>
        <taxon>Teleostei</taxon>
        <taxon>Neoteleostei</taxon>
        <taxon>Acanthomorphata</taxon>
        <taxon>Eupercaria</taxon>
        <taxon>Perciformes</taxon>
        <taxon>Notothenioidei</taxon>
        <taxon>Nototheniidae</taxon>
        <taxon>Dissostichus</taxon>
    </lineage>
</organism>
<gene>
    <name evidence="1" type="ORF">KUDE01_023109</name>
</gene>
<feature type="non-terminal residue" evidence="1">
    <location>
        <position position="1"/>
    </location>
</feature>
<protein>
    <submittedName>
        <fullName evidence="1">FERM domain containing protein 4A</fullName>
    </submittedName>
</protein>
<evidence type="ECO:0000313" key="2">
    <source>
        <dbReference type="Proteomes" id="UP001228049"/>
    </source>
</evidence>
<keyword evidence="2" id="KW-1185">Reference proteome</keyword>
<name>A0AAD9BGD5_DISEL</name>
<dbReference type="Proteomes" id="UP001228049">
    <property type="component" value="Unassembled WGS sequence"/>
</dbReference>
<feature type="non-terminal residue" evidence="1">
    <location>
        <position position="100"/>
    </location>
</feature>
<proteinExistence type="predicted"/>
<dbReference type="EMBL" id="JASDAP010000023">
    <property type="protein sequence ID" value="KAK1882324.1"/>
    <property type="molecule type" value="Genomic_DNA"/>
</dbReference>
<dbReference type="AlphaFoldDB" id="A0AAD9BGD5"/>